<evidence type="ECO:0000313" key="1">
    <source>
        <dbReference type="EMBL" id="RRT55576.1"/>
    </source>
</evidence>
<name>A0A426YV28_ENSVE</name>
<reference evidence="1 2" key="1">
    <citation type="journal article" date="2014" name="Agronomy (Basel)">
        <title>A Draft Genome Sequence for Ensete ventricosum, the Drought-Tolerant Tree Against Hunger.</title>
        <authorList>
            <person name="Harrison J."/>
            <person name="Moore K.A."/>
            <person name="Paszkiewicz K."/>
            <person name="Jones T."/>
            <person name="Grant M."/>
            <person name="Ambacheew D."/>
            <person name="Muzemil S."/>
            <person name="Studholme D.J."/>
        </authorList>
    </citation>
    <scope>NUCLEOTIDE SEQUENCE [LARGE SCALE GENOMIC DNA]</scope>
</reference>
<gene>
    <name evidence="1" type="ORF">B296_00018811</name>
</gene>
<dbReference type="AlphaFoldDB" id="A0A426YV28"/>
<accession>A0A426YV28</accession>
<dbReference type="Proteomes" id="UP000287651">
    <property type="component" value="Unassembled WGS sequence"/>
</dbReference>
<proteinExistence type="predicted"/>
<organism evidence="1 2">
    <name type="scientific">Ensete ventricosum</name>
    <name type="common">Abyssinian banana</name>
    <name type="synonym">Musa ensete</name>
    <dbReference type="NCBI Taxonomy" id="4639"/>
    <lineage>
        <taxon>Eukaryota</taxon>
        <taxon>Viridiplantae</taxon>
        <taxon>Streptophyta</taxon>
        <taxon>Embryophyta</taxon>
        <taxon>Tracheophyta</taxon>
        <taxon>Spermatophyta</taxon>
        <taxon>Magnoliopsida</taxon>
        <taxon>Liliopsida</taxon>
        <taxon>Zingiberales</taxon>
        <taxon>Musaceae</taxon>
        <taxon>Ensete</taxon>
    </lineage>
</organism>
<dbReference type="EMBL" id="AMZH03010024">
    <property type="protein sequence ID" value="RRT55576.1"/>
    <property type="molecule type" value="Genomic_DNA"/>
</dbReference>
<protein>
    <submittedName>
        <fullName evidence="1">Uncharacterized protein</fullName>
    </submittedName>
</protein>
<comment type="caution">
    <text evidence="1">The sequence shown here is derived from an EMBL/GenBank/DDBJ whole genome shotgun (WGS) entry which is preliminary data.</text>
</comment>
<sequence length="141" mass="15390">MPCDCLSRHHRFRRIVVSPYVVISRHGIVGGRAGRGWQPFPGWSLAAAPLGGVSRAVAPCNLAAGGCHLRTPLYSLPLYGRRATGDCYPCGLAVALRARRRHPCELLPLRAAARPWVVDPAWGLAVAKRPSSLLRKHIKNM</sequence>
<evidence type="ECO:0000313" key="2">
    <source>
        <dbReference type="Proteomes" id="UP000287651"/>
    </source>
</evidence>